<dbReference type="InterPro" id="IPR012551">
    <property type="entry name" value="DUF1707_SHOCT-like"/>
</dbReference>
<proteinExistence type="predicted"/>
<comment type="caution">
    <text evidence="4">The sequence shown here is derived from an EMBL/GenBank/DDBJ whole genome shotgun (WGS) entry which is preliminary data.</text>
</comment>
<dbReference type="PANTHER" id="PTHR40763">
    <property type="entry name" value="MEMBRANE PROTEIN-RELATED"/>
    <property type="match status" value="1"/>
</dbReference>
<feature type="domain" description="Cell wall-active antibiotics response LiaF-like C-terminal" evidence="3">
    <location>
        <begin position="108"/>
        <end position="178"/>
    </location>
</feature>
<name>A0A939TAC4_9ACTN</name>
<keyword evidence="5" id="KW-1185">Reference proteome</keyword>
<dbReference type="Pfam" id="PF08044">
    <property type="entry name" value="DUF1707"/>
    <property type="match status" value="1"/>
</dbReference>
<dbReference type="Pfam" id="PF09922">
    <property type="entry name" value="LiaF-like_C"/>
    <property type="match status" value="1"/>
</dbReference>
<evidence type="ECO:0000259" key="3">
    <source>
        <dbReference type="Pfam" id="PF09922"/>
    </source>
</evidence>
<evidence type="ECO:0000313" key="4">
    <source>
        <dbReference type="EMBL" id="MBO2452317.1"/>
    </source>
</evidence>
<sequence length="258" mass="28812">MASVTDSDSLRASDADRDQVADKLREALAEGRITPEEHAERIDAVYQAKTYAELAPVLSDLPGQSGPAPSVSLRKEENAPAPVSESANIVAVFSGAERRGRWLVEPKTTLTMVFGGVELDLRQAVLSQREVEISVTCVFGGLDITVPPGVRVTWNGFTMFGGQQLPGDDPDDLNAPHVKLTGVILFGGIDVKRREQGDLTKAQRRAERREHHRGLHDHHLEIREQHQAFHAEMRRARADRREHLRELRDARRASRRRC</sequence>
<organism evidence="4 5">
    <name type="scientific">Actinomadura barringtoniae</name>
    <dbReference type="NCBI Taxonomy" id="1427535"/>
    <lineage>
        <taxon>Bacteria</taxon>
        <taxon>Bacillati</taxon>
        <taxon>Actinomycetota</taxon>
        <taxon>Actinomycetes</taxon>
        <taxon>Streptosporangiales</taxon>
        <taxon>Thermomonosporaceae</taxon>
        <taxon>Actinomadura</taxon>
    </lineage>
</organism>
<feature type="domain" description="DUF1707" evidence="2">
    <location>
        <begin position="10"/>
        <end position="62"/>
    </location>
</feature>
<accession>A0A939TAC4</accession>
<evidence type="ECO:0000259" key="2">
    <source>
        <dbReference type="Pfam" id="PF08044"/>
    </source>
</evidence>
<reference evidence="4" key="1">
    <citation type="submission" date="2021-03" db="EMBL/GenBank/DDBJ databases">
        <authorList>
            <person name="Kanchanasin P."/>
            <person name="Saeng-In P."/>
            <person name="Phongsopitanun W."/>
            <person name="Yuki M."/>
            <person name="Kudo T."/>
            <person name="Ohkuma M."/>
            <person name="Tanasupawat S."/>
        </authorList>
    </citation>
    <scope>NUCLEOTIDE SEQUENCE</scope>
    <source>
        <strain evidence="4">GKU 128</strain>
    </source>
</reference>
<protein>
    <submittedName>
        <fullName evidence="4">DUF1707 and DUF2154 domain-containing protein</fullName>
    </submittedName>
</protein>
<dbReference type="AlphaFoldDB" id="A0A939TAC4"/>
<evidence type="ECO:0000313" key="5">
    <source>
        <dbReference type="Proteomes" id="UP000669179"/>
    </source>
</evidence>
<gene>
    <name evidence="4" type="ORF">J4573_34870</name>
</gene>
<dbReference type="EMBL" id="JAGEOJ010000016">
    <property type="protein sequence ID" value="MBO2452317.1"/>
    <property type="molecule type" value="Genomic_DNA"/>
</dbReference>
<feature type="region of interest" description="Disordered" evidence="1">
    <location>
        <begin position="58"/>
        <end position="80"/>
    </location>
</feature>
<evidence type="ECO:0000256" key="1">
    <source>
        <dbReference type="SAM" id="MobiDB-lite"/>
    </source>
</evidence>
<dbReference type="PANTHER" id="PTHR40763:SF4">
    <property type="entry name" value="DUF1707 DOMAIN-CONTAINING PROTEIN"/>
    <property type="match status" value="1"/>
</dbReference>
<dbReference type="Proteomes" id="UP000669179">
    <property type="component" value="Unassembled WGS sequence"/>
</dbReference>
<dbReference type="InterPro" id="IPR024425">
    <property type="entry name" value="LiaF-like_C"/>
</dbReference>